<dbReference type="AlphaFoldDB" id="X1UCG3"/>
<dbReference type="EMBL" id="BARW01027378">
    <property type="protein sequence ID" value="GAJ15218.1"/>
    <property type="molecule type" value="Genomic_DNA"/>
</dbReference>
<sequence>DRYKLKHPKWTDEEIEARIKLPGVNRVQRYIREITPESPSCLDQPWHMGLMCKPKYYVPPETIPDILAVHEWREEEHQEMPLFVKGEPVTIRQVLWIARLHGITSIMHAGKQKGKNKNLDLWGWLWAWSKAYAQCERLSLATTQLDKAIWKGAWPITANNAVDLLYPDDTLETVIEINEKESEAK</sequence>
<reference evidence="1" key="1">
    <citation type="journal article" date="2014" name="Front. Microbiol.">
        <title>High frequency of phylogenetically diverse reductive dehalogenase-homologous genes in deep subseafloor sedimentary metagenomes.</title>
        <authorList>
            <person name="Kawai M."/>
            <person name="Futagami T."/>
            <person name="Toyoda A."/>
            <person name="Takaki Y."/>
            <person name="Nishi S."/>
            <person name="Hori S."/>
            <person name="Arai W."/>
            <person name="Tsubouchi T."/>
            <person name="Morono Y."/>
            <person name="Uchiyama I."/>
            <person name="Ito T."/>
            <person name="Fujiyama A."/>
            <person name="Inagaki F."/>
            <person name="Takami H."/>
        </authorList>
    </citation>
    <scope>NUCLEOTIDE SEQUENCE</scope>
    <source>
        <strain evidence="1">Expedition CK06-06</strain>
    </source>
</reference>
<evidence type="ECO:0000313" key="1">
    <source>
        <dbReference type="EMBL" id="GAJ15218.1"/>
    </source>
</evidence>
<organism evidence="1">
    <name type="scientific">marine sediment metagenome</name>
    <dbReference type="NCBI Taxonomy" id="412755"/>
    <lineage>
        <taxon>unclassified sequences</taxon>
        <taxon>metagenomes</taxon>
        <taxon>ecological metagenomes</taxon>
    </lineage>
</organism>
<gene>
    <name evidence="1" type="ORF">S12H4_44435</name>
</gene>
<proteinExistence type="predicted"/>
<comment type="caution">
    <text evidence="1">The sequence shown here is derived from an EMBL/GenBank/DDBJ whole genome shotgun (WGS) entry which is preliminary data.</text>
</comment>
<feature type="non-terminal residue" evidence="1">
    <location>
        <position position="1"/>
    </location>
</feature>
<name>X1UCG3_9ZZZZ</name>
<accession>X1UCG3</accession>
<protein>
    <submittedName>
        <fullName evidence="1">Uncharacterized protein</fullName>
    </submittedName>
</protein>